<dbReference type="EMBL" id="LIBO01000104">
    <property type="protein sequence ID" value="KRO62262.1"/>
    <property type="molecule type" value="Genomic_DNA"/>
</dbReference>
<evidence type="ECO:0000313" key="1">
    <source>
        <dbReference type="EMBL" id="KRO62262.1"/>
    </source>
</evidence>
<name>A0A0R2RIK7_9BACT</name>
<proteinExistence type="predicted"/>
<sequence length="79" mass="8819">MHILYFAHARLAVGASEDSLFSAEPLTQDEFWHLLTCRHPALLPLQTFCRLSKNCHFLQTGQMIDPDDEVAILPPVSGG</sequence>
<reference evidence="1 2" key="1">
    <citation type="submission" date="2015-10" db="EMBL/GenBank/DDBJ databases">
        <title>Metagenome-Assembled Genomes uncover a global brackish microbiome.</title>
        <authorList>
            <person name="Hugerth L.W."/>
            <person name="Larsson J."/>
            <person name="Alneberg J."/>
            <person name="Lindh M.V."/>
            <person name="Legrand C."/>
            <person name="Pinhassi J."/>
            <person name="Andersson A.F."/>
        </authorList>
    </citation>
    <scope>NUCLEOTIDE SEQUENCE [LARGE SCALE GENOMIC DNA]</scope>
    <source>
        <strain evidence="1">BACL18 MAG-120507-bin52</strain>
    </source>
</reference>
<accession>A0A0R2RIK7</accession>
<organism evidence="1 2">
    <name type="scientific">Verrucomicrobia subdivision 6 bacterium BACL9 MAG-120507-bin52</name>
    <dbReference type="NCBI Taxonomy" id="1655590"/>
    <lineage>
        <taxon>Bacteria</taxon>
        <taxon>Pseudomonadati</taxon>
        <taxon>Verrucomicrobiota</taxon>
        <taxon>Verrucomicrobiia</taxon>
        <taxon>Verrucomicrobiales</taxon>
        <taxon>Verrucomicrobia subdivision 6</taxon>
    </lineage>
</organism>
<dbReference type="Pfam" id="PF02597">
    <property type="entry name" value="ThiS"/>
    <property type="match status" value="1"/>
</dbReference>
<dbReference type="Proteomes" id="UP000051269">
    <property type="component" value="Unassembled WGS sequence"/>
</dbReference>
<dbReference type="InterPro" id="IPR003749">
    <property type="entry name" value="ThiS/MoaD-like"/>
</dbReference>
<dbReference type="InterPro" id="IPR012675">
    <property type="entry name" value="Beta-grasp_dom_sf"/>
</dbReference>
<gene>
    <name evidence="1" type="ORF">ABR82_05315</name>
</gene>
<evidence type="ECO:0008006" key="3">
    <source>
        <dbReference type="Google" id="ProtNLM"/>
    </source>
</evidence>
<dbReference type="AlphaFoldDB" id="A0A0R2RIK7"/>
<dbReference type="InterPro" id="IPR016155">
    <property type="entry name" value="Mopterin_synth/thiamin_S_b"/>
</dbReference>
<dbReference type="CDD" id="cd00754">
    <property type="entry name" value="Ubl_MoaD"/>
    <property type="match status" value="1"/>
</dbReference>
<dbReference type="Gene3D" id="3.10.20.30">
    <property type="match status" value="1"/>
</dbReference>
<dbReference type="SUPFAM" id="SSF54285">
    <property type="entry name" value="MoaD/ThiS"/>
    <property type="match status" value="1"/>
</dbReference>
<evidence type="ECO:0000313" key="2">
    <source>
        <dbReference type="Proteomes" id="UP000051269"/>
    </source>
</evidence>
<comment type="caution">
    <text evidence="1">The sequence shown here is derived from an EMBL/GenBank/DDBJ whole genome shotgun (WGS) entry which is preliminary data.</text>
</comment>
<protein>
    <recommendedName>
        <fullName evidence="3">Molybdopterin converting factor</fullName>
    </recommendedName>
</protein>